<dbReference type="EMBL" id="QRHN01000001">
    <property type="protein sequence ID" value="RHF80918.1"/>
    <property type="molecule type" value="Genomic_DNA"/>
</dbReference>
<reference evidence="11 12" key="1">
    <citation type="submission" date="2018-08" db="EMBL/GenBank/DDBJ databases">
        <title>A genome reference for cultivated species of the human gut microbiota.</title>
        <authorList>
            <person name="Zou Y."/>
            <person name="Xue W."/>
            <person name="Luo G."/>
        </authorList>
    </citation>
    <scope>NUCLEOTIDE SEQUENCE [LARGE SCALE GENOMIC DNA]</scope>
    <source>
        <strain evidence="5 12">AF12-11</strain>
        <strain evidence="4 13">AF19-4AC</strain>
        <strain evidence="3 20">AF21-25</strain>
        <strain evidence="2 14">AF25-11</strain>
        <strain evidence="10 18">AF31-13BH</strain>
        <strain evidence="9 19">AM23-7AC</strain>
        <strain evidence="8 15">AM40-15AC</strain>
        <strain evidence="7 17">AM42-8</strain>
        <strain evidence="6 16">AM46-16</strain>
        <strain evidence="1 11">TF11-11</strain>
    </source>
</reference>
<evidence type="ECO:0000313" key="15">
    <source>
        <dbReference type="Proteomes" id="UP000284883"/>
    </source>
</evidence>
<evidence type="ECO:0000313" key="9">
    <source>
        <dbReference type="EMBL" id="RHF80918.1"/>
    </source>
</evidence>
<evidence type="ECO:0000313" key="11">
    <source>
        <dbReference type="Proteomes" id="UP000261208"/>
    </source>
</evidence>
<evidence type="ECO:0000313" key="18">
    <source>
        <dbReference type="Proteomes" id="UP000285652"/>
    </source>
</evidence>
<dbReference type="EMBL" id="QSGQ01000001">
    <property type="protein sequence ID" value="RHB42998.1"/>
    <property type="molecule type" value="Genomic_DNA"/>
</dbReference>
<evidence type="ECO:0000313" key="14">
    <source>
        <dbReference type="Proteomes" id="UP000283652"/>
    </source>
</evidence>
<evidence type="ECO:0000313" key="3">
    <source>
        <dbReference type="EMBL" id="RGS73191.1"/>
    </source>
</evidence>
<evidence type="ECO:0000313" key="4">
    <source>
        <dbReference type="EMBL" id="RGT11421.1"/>
    </source>
</evidence>
<dbReference type="EMBL" id="QSEW01000003">
    <property type="protein sequence ID" value="RHA01076.1"/>
    <property type="molecule type" value="Genomic_DNA"/>
</dbReference>
<dbReference type="AlphaFoldDB" id="A0A395XJW6"/>
<dbReference type="Proteomes" id="UP000285652">
    <property type="component" value="Unassembled WGS sequence"/>
</dbReference>
<sequence>MSVLGISPVSSIQRACEQIAHHIIVNEVGGAGHVNNVNAICEMLRISRRNFYNLVKKLADDNIIEHLEGVIYITDYDRLKQEDQPVLDFFGNTI</sequence>
<evidence type="ECO:0000313" key="7">
    <source>
        <dbReference type="EMBL" id="RHA70779.1"/>
    </source>
</evidence>
<dbReference type="Proteomes" id="UP000284883">
    <property type="component" value="Unassembled WGS sequence"/>
</dbReference>
<evidence type="ECO:0000313" key="17">
    <source>
        <dbReference type="Proteomes" id="UP000285642"/>
    </source>
</evidence>
<protein>
    <submittedName>
        <fullName evidence="5">Uncharacterized protein</fullName>
    </submittedName>
</protein>
<dbReference type="Proteomes" id="UP000283652">
    <property type="component" value="Unassembled WGS sequence"/>
</dbReference>
<dbReference type="EMBL" id="QRUK01000003">
    <property type="protein sequence ID" value="RGR60689.1"/>
    <property type="molecule type" value="Genomic_DNA"/>
</dbReference>
<evidence type="ECO:0000313" key="1">
    <source>
        <dbReference type="EMBL" id="RGK50155.1"/>
    </source>
</evidence>
<dbReference type="EMBL" id="QSAJ01000022">
    <property type="protein sequence ID" value="RGW52448.1"/>
    <property type="molecule type" value="Genomic_DNA"/>
</dbReference>
<dbReference type="Proteomes" id="UP000283630">
    <property type="component" value="Unassembled WGS sequence"/>
</dbReference>
<evidence type="ECO:0000313" key="5">
    <source>
        <dbReference type="EMBL" id="RGW52448.1"/>
    </source>
</evidence>
<dbReference type="EMBL" id="QRQQ01000003">
    <property type="protein sequence ID" value="RHN17430.1"/>
    <property type="molecule type" value="Genomic_DNA"/>
</dbReference>
<proteinExistence type="predicted"/>
<organism evidence="5 12">
    <name type="scientific">Dorea formicigenerans</name>
    <dbReference type="NCBI Taxonomy" id="39486"/>
    <lineage>
        <taxon>Bacteria</taxon>
        <taxon>Bacillati</taxon>
        <taxon>Bacillota</taxon>
        <taxon>Clostridia</taxon>
        <taxon>Lachnospirales</taxon>
        <taxon>Lachnospiraceae</taxon>
        <taxon>Dorea</taxon>
    </lineage>
</organism>
<dbReference type="EMBL" id="QSQQ01000002">
    <property type="protein sequence ID" value="RGK50155.1"/>
    <property type="molecule type" value="Genomic_DNA"/>
</dbReference>
<dbReference type="Proteomes" id="UP000261208">
    <property type="component" value="Unassembled WGS sequence"/>
</dbReference>
<name>A0A395XJW6_9FIRM</name>
<evidence type="ECO:0000313" key="12">
    <source>
        <dbReference type="Proteomes" id="UP000266376"/>
    </source>
</evidence>
<dbReference type="RefSeq" id="WP_117648933.1">
    <property type="nucleotide sequence ID" value="NZ_AP031430.1"/>
</dbReference>
<evidence type="ECO:0000313" key="19">
    <source>
        <dbReference type="Proteomes" id="UP000285666"/>
    </source>
</evidence>
<dbReference type="Proteomes" id="UP000284962">
    <property type="component" value="Unassembled WGS sequence"/>
</dbReference>
<dbReference type="Proteomes" id="UP000266376">
    <property type="component" value="Unassembled WGS sequence"/>
</dbReference>
<evidence type="ECO:0000313" key="2">
    <source>
        <dbReference type="EMBL" id="RGR60689.1"/>
    </source>
</evidence>
<comment type="caution">
    <text evidence="5">The sequence shown here is derived from an EMBL/GenBank/DDBJ whole genome shotgun (WGS) entry which is preliminary data.</text>
</comment>
<evidence type="ECO:0000313" key="10">
    <source>
        <dbReference type="EMBL" id="RHN17430.1"/>
    </source>
</evidence>
<evidence type="ECO:0000313" key="8">
    <source>
        <dbReference type="EMBL" id="RHB42998.1"/>
    </source>
</evidence>
<evidence type="ECO:0000313" key="16">
    <source>
        <dbReference type="Proteomes" id="UP000284962"/>
    </source>
</evidence>
<accession>A0A395XJW6</accession>
<evidence type="ECO:0000313" key="20">
    <source>
        <dbReference type="Proteomes" id="UP000285981"/>
    </source>
</evidence>
<dbReference type="InterPro" id="IPR036390">
    <property type="entry name" value="WH_DNA-bd_sf"/>
</dbReference>
<evidence type="ECO:0000313" key="6">
    <source>
        <dbReference type="EMBL" id="RHA01076.1"/>
    </source>
</evidence>
<dbReference type="SUPFAM" id="SSF46785">
    <property type="entry name" value="Winged helix' DNA-binding domain"/>
    <property type="match status" value="1"/>
</dbReference>
<dbReference type="EMBL" id="QSFS01000006">
    <property type="protein sequence ID" value="RHA70779.1"/>
    <property type="molecule type" value="Genomic_DNA"/>
</dbReference>
<evidence type="ECO:0000313" key="13">
    <source>
        <dbReference type="Proteomes" id="UP000283630"/>
    </source>
</evidence>
<gene>
    <name evidence="9" type="ORF">DW658_01310</name>
    <name evidence="8" type="ORF">DW885_03010</name>
    <name evidence="7" type="ORF">DW924_07195</name>
    <name evidence="6" type="ORF">DW957_03370</name>
    <name evidence="5" type="ORF">DWV67_09800</name>
    <name evidence="4" type="ORF">DWX53_03190</name>
    <name evidence="3" type="ORF">DWX78_01490</name>
    <name evidence="2" type="ORF">DWY33_02820</name>
    <name evidence="10" type="ORF">DWZ24_04820</name>
    <name evidence="1" type="ORF">DXD10_02730</name>
</gene>
<dbReference type="Proteomes" id="UP000285666">
    <property type="component" value="Unassembled WGS sequence"/>
</dbReference>
<dbReference type="Proteomes" id="UP000285642">
    <property type="component" value="Unassembled WGS sequence"/>
</dbReference>
<dbReference type="EMBL" id="QRWH01000002">
    <property type="protein sequence ID" value="RGT11421.1"/>
    <property type="molecule type" value="Genomic_DNA"/>
</dbReference>
<dbReference type="Proteomes" id="UP000285981">
    <property type="component" value="Unassembled WGS sequence"/>
</dbReference>
<dbReference type="EMBL" id="QRVU01000005">
    <property type="protein sequence ID" value="RGS73191.1"/>
    <property type="molecule type" value="Genomic_DNA"/>
</dbReference>